<dbReference type="EMBL" id="JACBYF010000006">
    <property type="protein sequence ID" value="NYS47446.1"/>
    <property type="molecule type" value="Genomic_DNA"/>
</dbReference>
<comment type="caution">
    <text evidence="1">The sequence shown here is derived from an EMBL/GenBank/DDBJ whole genome shotgun (WGS) entry which is preliminary data.</text>
</comment>
<dbReference type="InterPro" id="IPR011990">
    <property type="entry name" value="TPR-like_helical_dom_sf"/>
</dbReference>
<reference evidence="1 2" key="1">
    <citation type="submission" date="2020-07" db="EMBL/GenBank/DDBJ databases">
        <title>MOT database genomes.</title>
        <authorList>
            <person name="Joseph S."/>
            <person name="Aduse-Opoku J."/>
            <person name="Hashim A."/>
            <person name="Wade W."/>
            <person name="Curtis M."/>
        </authorList>
    </citation>
    <scope>NUCLEOTIDE SEQUENCE [LARGE SCALE GENOMIC DNA]</scope>
    <source>
        <strain evidence="1 2">CIP 106318</strain>
    </source>
</reference>
<name>A0ABX2SZV5_9BACL</name>
<accession>A0ABX2SZV5</accession>
<evidence type="ECO:0000313" key="1">
    <source>
        <dbReference type="EMBL" id="NYS47446.1"/>
    </source>
</evidence>
<proteinExistence type="predicted"/>
<gene>
    <name evidence="1" type="ORF">HZY85_04455</name>
</gene>
<dbReference type="SUPFAM" id="SSF48452">
    <property type="entry name" value="TPR-like"/>
    <property type="match status" value="1"/>
</dbReference>
<dbReference type="Gene3D" id="1.25.40.10">
    <property type="entry name" value="Tetratricopeptide repeat domain"/>
    <property type="match status" value="1"/>
</dbReference>
<dbReference type="RefSeq" id="WP_179941230.1">
    <property type="nucleotide sequence ID" value="NZ_JACBYF010000006.1"/>
</dbReference>
<sequence>MEFEKFLEEYNELNISELELEQLYSFRSIFVEHGMIEKSLELSEEIYNRNKEDESGIVGYVDNLMQLGKRDEALLVLFNSPKTAQTLLLEGLIYKEEMLLDVAENKFKEALTKVYDDEELKNIIDYELSNVYVEVGKSEDALEISSTMFEENPNEETLQNLIDNLMFLGKFEEAVDIYKNNSKEIDINAHISYSVAYAYNQIEEFDSSKEMLLKTLELDNEFVEAYMHLGLMSKGQEAINYLEKYLELQGQSHIVYLQLTSLYKQAEQYDKIRSMVIDVLRNMGIDFDSLYIAINALRNLYETEKIYEIYKEHSLIKEDSSLLALTLLSLSEEEDYIDFVESEAKKHHPFLREENHYYEMLQNVYEVTGDSTIKEYIYEIDQINNGIYFENSPYHSHDGDCDCGHDHHHH</sequence>
<evidence type="ECO:0000313" key="2">
    <source>
        <dbReference type="Proteomes" id="UP000531840"/>
    </source>
</evidence>
<dbReference type="Proteomes" id="UP000531840">
    <property type="component" value="Unassembled WGS sequence"/>
</dbReference>
<organism evidence="1 2">
    <name type="scientific">Gemelliphila palaticanis</name>
    <dbReference type="NCBI Taxonomy" id="81950"/>
    <lineage>
        <taxon>Bacteria</taxon>
        <taxon>Bacillati</taxon>
        <taxon>Bacillota</taxon>
        <taxon>Bacilli</taxon>
        <taxon>Bacillales</taxon>
        <taxon>Gemellaceae</taxon>
        <taxon>Gemelliphila</taxon>
    </lineage>
</organism>
<keyword evidence="2" id="KW-1185">Reference proteome</keyword>
<protein>
    <submittedName>
        <fullName evidence="1">Slei family protein</fullName>
    </submittedName>
</protein>